<evidence type="ECO:0000259" key="3">
    <source>
        <dbReference type="Pfam" id="PF02551"/>
    </source>
</evidence>
<dbReference type="InterPro" id="IPR025652">
    <property type="entry name" value="TesB_C"/>
</dbReference>
<dbReference type="InterPro" id="IPR003703">
    <property type="entry name" value="Acyl_CoA_thio"/>
</dbReference>
<evidence type="ECO:0000313" key="5">
    <source>
        <dbReference type="EMBL" id="CAJ60598.1"/>
    </source>
</evidence>
<dbReference type="CDD" id="cd03445">
    <property type="entry name" value="Thioesterase_II_repeat2"/>
    <property type="match status" value="1"/>
</dbReference>
<dbReference type="SUPFAM" id="SSF54637">
    <property type="entry name" value="Thioesterase/thiol ester dehydrase-isomerase"/>
    <property type="match status" value="2"/>
</dbReference>
<dbReference type="EC" id="3.1.2.-" evidence="5"/>
<dbReference type="InterPro" id="IPR042171">
    <property type="entry name" value="Acyl-CoA_hotdog"/>
</dbReference>
<dbReference type="GO" id="GO:0047617">
    <property type="term" value="F:fatty acyl-CoA hydrolase activity"/>
    <property type="evidence" value="ECO:0007669"/>
    <property type="project" value="InterPro"/>
</dbReference>
<dbReference type="InterPro" id="IPR049449">
    <property type="entry name" value="TesB_ACOT8-like_N"/>
</dbReference>
<dbReference type="KEGG" id="fal:FRAAL1949"/>
<dbReference type="HOGENOM" id="CLU_032690_0_1_11"/>
<feature type="domain" description="Acyl-CoA thioesterase-like N-terminal HotDog" evidence="4">
    <location>
        <begin position="56"/>
        <end position="130"/>
    </location>
</feature>
<dbReference type="GO" id="GO:0006637">
    <property type="term" value="P:acyl-CoA metabolic process"/>
    <property type="evidence" value="ECO:0007669"/>
    <property type="project" value="InterPro"/>
</dbReference>
<dbReference type="Gene3D" id="2.40.160.210">
    <property type="entry name" value="Acyl-CoA thioesterase, double hotdog domain"/>
    <property type="match status" value="1"/>
</dbReference>
<dbReference type="PANTHER" id="PTHR11066">
    <property type="entry name" value="ACYL-COA THIOESTERASE"/>
    <property type="match status" value="1"/>
</dbReference>
<comment type="similarity">
    <text evidence="1">Belongs to the C/M/P thioester hydrolase family.</text>
</comment>
<dbReference type="AlphaFoldDB" id="Q0RPD4"/>
<dbReference type="CDD" id="cd03444">
    <property type="entry name" value="Thioesterase_II_repeat1"/>
    <property type="match status" value="1"/>
</dbReference>
<dbReference type="RefSeq" id="WP_011603122.1">
    <property type="nucleotide sequence ID" value="NC_008278.1"/>
</dbReference>
<keyword evidence="6" id="KW-1185">Reference proteome</keyword>
<dbReference type="Proteomes" id="UP000000657">
    <property type="component" value="Chromosome"/>
</dbReference>
<dbReference type="GO" id="GO:0009062">
    <property type="term" value="P:fatty acid catabolic process"/>
    <property type="evidence" value="ECO:0007669"/>
    <property type="project" value="TreeGrafter"/>
</dbReference>
<dbReference type="PANTHER" id="PTHR11066:SF34">
    <property type="entry name" value="ACYL-COENZYME A THIOESTERASE 8"/>
    <property type="match status" value="1"/>
</dbReference>
<keyword evidence="2 5" id="KW-0378">Hydrolase</keyword>
<dbReference type="eggNOG" id="COG1946">
    <property type="taxonomic scope" value="Bacteria"/>
</dbReference>
<evidence type="ECO:0000259" key="4">
    <source>
        <dbReference type="Pfam" id="PF13622"/>
    </source>
</evidence>
<dbReference type="STRING" id="326424.FRAAL1949"/>
<dbReference type="EMBL" id="CT573213">
    <property type="protein sequence ID" value="CAJ60598.1"/>
    <property type="molecule type" value="Genomic_DNA"/>
</dbReference>
<sequence length="314" mass="33471">MTVVPTGPGPVGEPALGAPSAAAAADVALPLQDVLGVRESEPDVFVGARGARARAGIFGGQLAGQALAAAQQTAEFPAHSLHGYFLQSGDPEIPVSYHVERLRDGRSSAVRRVVARQQDRRLFEVMASFTIPRDGLDHADPAPPDVPDPESVADLPSHLAAWGFGGPLPPHFAVLDFRPVSVVSPLAPRAYPPSQQVWFRVRTALGDDPRVHLQAITYASDLYLLATSLRPHGIASASPGVSFASLDHAIWFHRPFRADEWLLHDQHSPTASAGRGYSTGKIFRRDGTLVATTAQQGFIRPPAGAVGEQRPPTR</sequence>
<dbReference type="InterPro" id="IPR029069">
    <property type="entry name" value="HotDog_dom_sf"/>
</dbReference>
<evidence type="ECO:0000256" key="2">
    <source>
        <dbReference type="ARBA" id="ARBA00022801"/>
    </source>
</evidence>
<evidence type="ECO:0000256" key="1">
    <source>
        <dbReference type="ARBA" id="ARBA00006538"/>
    </source>
</evidence>
<dbReference type="Pfam" id="PF02551">
    <property type="entry name" value="Acyl_CoA_thio"/>
    <property type="match status" value="1"/>
</dbReference>
<dbReference type="Pfam" id="PF13622">
    <property type="entry name" value="4HBT_3"/>
    <property type="match status" value="1"/>
</dbReference>
<reference evidence="5 6" key="1">
    <citation type="journal article" date="2007" name="Genome Res.">
        <title>Genome characteristics of facultatively symbiotic Frankia sp. strains reflect host range and host plant biogeography.</title>
        <authorList>
            <person name="Normand P."/>
            <person name="Lapierre P."/>
            <person name="Tisa L.S."/>
            <person name="Gogarten J.P."/>
            <person name="Alloisio N."/>
            <person name="Bagnarol E."/>
            <person name="Bassi C.A."/>
            <person name="Berry A.M."/>
            <person name="Bickhart D.M."/>
            <person name="Choisne N."/>
            <person name="Couloux A."/>
            <person name="Cournoyer B."/>
            <person name="Cruveiller S."/>
            <person name="Daubin V."/>
            <person name="Demange N."/>
            <person name="Francino M.P."/>
            <person name="Goltsman E."/>
            <person name="Huang Y."/>
            <person name="Kopp O.R."/>
            <person name="Labarre L."/>
            <person name="Lapidus A."/>
            <person name="Lavire C."/>
            <person name="Marechal J."/>
            <person name="Martinez M."/>
            <person name="Mastronunzio J.E."/>
            <person name="Mullin B.C."/>
            <person name="Niemann J."/>
            <person name="Pujic P."/>
            <person name="Rawnsley T."/>
            <person name="Rouy Z."/>
            <person name="Schenowitz C."/>
            <person name="Sellstedt A."/>
            <person name="Tavares F."/>
            <person name="Tomkins J.P."/>
            <person name="Vallenet D."/>
            <person name="Valverde C."/>
            <person name="Wall L.G."/>
            <person name="Wang Y."/>
            <person name="Medigue C."/>
            <person name="Benson D.R."/>
        </authorList>
    </citation>
    <scope>NUCLEOTIDE SEQUENCE [LARGE SCALE GENOMIC DNA]</scope>
    <source>
        <strain evidence="6">DSM 45986 / CECT 9034 / ACN14a</strain>
    </source>
</reference>
<protein>
    <submittedName>
        <fullName evidence="5">Acyl-CoA thiolesterase II</fullName>
        <ecNumber evidence="5">3.1.2.-</ecNumber>
    </submittedName>
</protein>
<feature type="domain" description="Acyl-CoA thioesterase 2 C-terminal" evidence="3">
    <location>
        <begin position="192"/>
        <end position="298"/>
    </location>
</feature>
<accession>Q0RPD4</accession>
<organism evidence="5 6">
    <name type="scientific">Frankia alni (strain DSM 45986 / CECT 9034 / ACN14a)</name>
    <dbReference type="NCBI Taxonomy" id="326424"/>
    <lineage>
        <taxon>Bacteria</taxon>
        <taxon>Bacillati</taxon>
        <taxon>Actinomycetota</taxon>
        <taxon>Actinomycetes</taxon>
        <taxon>Frankiales</taxon>
        <taxon>Frankiaceae</taxon>
        <taxon>Frankia</taxon>
    </lineage>
</organism>
<gene>
    <name evidence="5" type="ordered locus">FRAAL1949</name>
</gene>
<dbReference type="OrthoDB" id="9781019at2"/>
<proteinExistence type="inferred from homology"/>
<name>Q0RPD4_FRAAA</name>
<evidence type="ECO:0000313" key="6">
    <source>
        <dbReference type="Proteomes" id="UP000000657"/>
    </source>
</evidence>